<reference evidence="2 3" key="1">
    <citation type="submission" date="2024-05" db="EMBL/GenBank/DDBJ databases">
        <authorList>
            <person name="Wallberg A."/>
        </authorList>
    </citation>
    <scope>NUCLEOTIDE SEQUENCE [LARGE SCALE GENOMIC DNA]</scope>
</reference>
<keyword evidence="1" id="KW-0677">Repeat</keyword>
<dbReference type="Gene3D" id="3.80.10.10">
    <property type="entry name" value="Ribonuclease Inhibitor"/>
    <property type="match status" value="1"/>
</dbReference>
<sequence length="534" mass="60224">MLTGCFVHTIDSILPPGETFVHDYGRLEYYAATKLLENMEYAETHLPKSPIRIFQTLFQTLICKHFYTNSDMCEPNEDSETLRKSLLLLLKYWPGESFILRNLIPTLAPIGDKLKIWTSVNESNDYRTALQHSIDCLMKYYMYIVGMLFDIFLEISKCILSTNNQMILRRCDISGYYGHLDKGFNPSTLLGNMKNFSSNLPVCNGKIELVCDAVCDYKTDLVALTTIAAMNKNAATGIIVHFRKIAFNLNPQNICGICGVLNHLGIEYCELNTNDKNGIISSSVITSLPNLKGFSNIVSSTTSIFQLNLLSSLNNLCQIDLSRINLKGQLEPLCKLPSGLIYLKLAGCGLLDEDVLGLTNSHHSMTLRHVDISENNVTLKPHLMYFCQNLENVEILALQGCIIDGEHLLEFSNLLCGLCALKLIDFKNNNFSSDIISCLSLDLCKSKSIKCVVFSVPEDLYIGNDALLVNTLRILKISLGRRKEDLMKQYLREFAVPQAFYTTQVQDRLKAFYKKIIKEVTDLNKNIHVTLEPI</sequence>
<protein>
    <submittedName>
        <fullName evidence="2">Uncharacterized protein</fullName>
    </submittedName>
</protein>
<evidence type="ECO:0000313" key="3">
    <source>
        <dbReference type="Proteomes" id="UP001497623"/>
    </source>
</evidence>
<organism evidence="2 3">
    <name type="scientific">Meganyctiphanes norvegica</name>
    <name type="common">Northern krill</name>
    <name type="synonym">Thysanopoda norvegica</name>
    <dbReference type="NCBI Taxonomy" id="48144"/>
    <lineage>
        <taxon>Eukaryota</taxon>
        <taxon>Metazoa</taxon>
        <taxon>Ecdysozoa</taxon>
        <taxon>Arthropoda</taxon>
        <taxon>Crustacea</taxon>
        <taxon>Multicrustacea</taxon>
        <taxon>Malacostraca</taxon>
        <taxon>Eumalacostraca</taxon>
        <taxon>Eucarida</taxon>
        <taxon>Euphausiacea</taxon>
        <taxon>Euphausiidae</taxon>
        <taxon>Meganyctiphanes</taxon>
    </lineage>
</organism>
<dbReference type="InterPro" id="IPR032675">
    <property type="entry name" value="LRR_dom_sf"/>
</dbReference>
<evidence type="ECO:0000256" key="1">
    <source>
        <dbReference type="ARBA" id="ARBA00022737"/>
    </source>
</evidence>
<dbReference type="EMBL" id="CAXKWB010009290">
    <property type="protein sequence ID" value="CAL4094170.1"/>
    <property type="molecule type" value="Genomic_DNA"/>
</dbReference>
<dbReference type="SUPFAM" id="SSF52047">
    <property type="entry name" value="RNI-like"/>
    <property type="match status" value="1"/>
</dbReference>
<accession>A0AAV2QNB6</accession>
<gene>
    <name evidence="2" type="ORF">MNOR_LOCUS15084</name>
</gene>
<name>A0AAV2QNB6_MEGNR</name>
<dbReference type="PANTHER" id="PTHR14224:SF37">
    <property type="entry name" value="LEUCINE-RICH REPEAT-CONTAINING PROTEIN 14"/>
    <property type="match status" value="1"/>
</dbReference>
<dbReference type="AlphaFoldDB" id="A0AAV2QNB6"/>
<proteinExistence type="predicted"/>
<dbReference type="PANTHER" id="PTHR14224">
    <property type="entry name" value="SIMILAR TO PREFERENTIALLY EXPRESSED ANTIGEN IN MELANOMA-LIKE 3"/>
    <property type="match status" value="1"/>
</dbReference>
<dbReference type="InterPro" id="IPR050694">
    <property type="entry name" value="LRRC14/PRAME"/>
</dbReference>
<feature type="non-terminal residue" evidence="2">
    <location>
        <position position="534"/>
    </location>
</feature>
<keyword evidence="3" id="KW-1185">Reference proteome</keyword>
<dbReference type="Proteomes" id="UP001497623">
    <property type="component" value="Unassembled WGS sequence"/>
</dbReference>
<dbReference type="GO" id="GO:0005737">
    <property type="term" value="C:cytoplasm"/>
    <property type="evidence" value="ECO:0007669"/>
    <property type="project" value="TreeGrafter"/>
</dbReference>
<comment type="caution">
    <text evidence="2">The sequence shown here is derived from an EMBL/GenBank/DDBJ whole genome shotgun (WGS) entry which is preliminary data.</text>
</comment>
<evidence type="ECO:0000313" key="2">
    <source>
        <dbReference type="EMBL" id="CAL4094170.1"/>
    </source>
</evidence>